<feature type="active site" description="Nucleophile" evidence="9">
    <location>
        <position position="355"/>
    </location>
</feature>
<evidence type="ECO:0000256" key="10">
    <source>
        <dbReference type="RuleBase" id="RU361175"/>
    </source>
</evidence>
<dbReference type="EC" id="3.2.1.21" evidence="3 10"/>
<evidence type="ECO:0000256" key="6">
    <source>
        <dbReference type="ARBA" id="ARBA00023277"/>
    </source>
</evidence>
<dbReference type="Pfam" id="PF00232">
    <property type="entry name" value="Glyco_hydro_1"/>
    <property type="match status" value="1"/>
</dbReference>
<accession>A0ABP9BMP5</accession>
<dbReference type="InterPro" id="IPR018120">
    <property type="entry name" value="Glyco_hydro_1_AS"/>
</dbReference>
<dbReference type="InterPro" id="IPR001360">
    <property type="entry name" value="Glyco_hydro_1"/>
</dbReference>
<sequence>MRKSDFGDDFVWGVSTAAFQIEGAHDQDGKGASIWDEFSKKKGKIRGKHHAREACDFYNRYEEDLRLMKSMHIPNFRFSVSWPRILPIGTGAVNQLGIEYYNRIIDTCLQLDITPWITLYHWDLPQALEDKGGWTNRAIIGWFEYFVQVCVQHFGDRVKHWMILNEPVAFTGAGYFFGKHAPGKWGLKYFLPAVHHATLCMSKGGRLVKKLLPDALVGTTFSHSVMEPIALKTRHINALKRADAIMNRLFLEPVLGMGYPMDEVKALRNLKKYILPGDEAEMAFDFDFIGLQTYTREYIQFSLLMPYVWANIVEPKKRGIEKTTAMDWEIYPPSIYMALKRLHSYPNMPPIIITENGAAFEDKIHDGQIHDEERMMYLREHIWEVLKAKQEGVNVGGYFVWTFTDNFEWAEGYHPRFGLVHVNFENQARIVKDSGKWYAEWLRGS</sequence>
<evidence type="ECO:0000313" key="11">
    <source>
        <dbReference type="EMBL" id="GAA4796443.1"/>
    </source>
</evidence>
<evidence type="ECO:0000256" key="9">
    <source>
        <dbReference type="PROSITE-ProRule" id="PRU10055"/>
    </source>
</evidence>
<comment type="catalytic activity">
    <reaction evidence="1 10">
        <text>Hydrolysis of terminal, non-reducing beta-D-glucosyl residues with release of beta-D-glucose.</text>
        <dbReference type="EC" id="3.2.1.21"/>
    </reaction>
</comment>
<name>A0ABP9BMP5_9SPHI</name>
<dbReference type="PANTHER" id="PTHR10353">
    <property type="entry name" value="GLYCOSYL HYDROLASE"/>
    <property type="match status" value="1"/>
</dbReference>
<evidence type="ECO:0000256" key="8">
    <source>
        <dbReference type="ARBA" id="ARBA00023326"/>
    </source>
</evidence>
<comment type="caution">
    <text evidence="11">The sequence shown here is derived from an EMBL/GenBank/DDBJ whole genome shotgun (WGS) entry which is preliminary data.</text>
</comment>
<keyword evidence="4 10" id="KW-0378">Hydrolase</keyword>
<gene>
    <name evidence="11" type="ORF">GCM10023231_26130</name>
</gene>
<keyword evidence="12" id="KW-1185">Reference proteome</keyword>
<evidence type="ECO:0000256" key="3">
    <source>
        <dbReference type="ARBA" id="ARBA00012744"/>
    </source>
</evidence>
<keyword evidence="5" id="KW-0136">Cellulose degradation</keyword>
<comment type="similarity">
    <text evidence="2 10">Belongs to the glycosyl hydrolase 1 family.</text>
</comment>
<dbReference type="EMBL" id="BAABIQ010000037">
    <property type="protein sequence ID" value="GAA4796443.1"/>
    <property type="molecule type" value="Genomic_DNA"/>
</dbReference>
<protein>
    <recommendedName>
        <fullName evidence="3 10">Beta-glucosidase</fullName>
        <ecNumber evidence="3 10">3.2.1.21</ecNumber>
    </recommendedName>
</protein>
<dbReference type="InterPro" id="IPR017736">
    <property type="entry name" value="Glyco_hydro_1_beta-glucosidase"/>
</dbReference>
<keyword evidence="6" id="KW-0119">Carbohydrate metabolism</keyword>
<evidence type="ECO:0000256" key="5">
    <source>
        <dbReference type="ARBA" id="ARBA00023001"/>
    </source>
</evidence>
<dbReference type="PRINTS" id="PR00131">
    <property type="entry name" value="GLHYDRLASE1"/>
</dbReference>
<dbReference type="SUPFAM" id="SSF51445">
    <property type="entry name" value="(Trans)glycosidases"/>
    <property type="match status" value="1"/>
</dbReference>
<dbReference type="InterPro" id="IPR033132">
    <property type="entry name" value="GH_1_N_CS"/>
</dbReference>
<dbReference type="PANTHER" id="PTHR10353:SF36">
    <property type="entry name" value="LP05116P"/>
    <property type="match status" value="1"/>
</dbReference>
<dbReference type="InterPro" id="IPR017853">
    <property type="entry name" value="GH"/>
</dbReference>
<evidence type="ECO:0000313" key="12">
    <source>
        <dbReference type="Proteomes" id="UP001501411"/>
    </source>
</evidence>
<keyword evidence="8" id="KW-0624">Polysaccharide degradation</keyword>
<evidence type="ECO:0000256" key="4">
    <source>
        <dbReference type="ARBA" id="ARBA00022801"/>
    </source>
</evidence>
<dbReference type="Proteomes" id="UP001501411">
    <property type="component" value="Unassembled WGS sequence"/>
</dbReference>
<dbReference type="PROSITE" id="PS00572">
    <property type="entry name" value="GLYCOSYL_HYDROL_F1_1"/>
    <property type="match status" value="1"/>
</dbReference>
<reference evidence="12" key="1">
    <citation type="journal article" date="2019" name="Int. J. Syst. Evol. Microbiol.">
        <title>The Global Catalogue of Microorganisms (GCM) 10K type strain sequencing project: providing services to taxonomists for standard genome sequencing and annotation.</title>
        <authorList>
            <consortium name="The Broad Institute Genomics Platform"/>
            <consortium name="The Broad Institute Genome Sequencing Center for Infectious Disease"/>
            <person name="Wu L."/>
            <person name="Ma J."/>
        </authorList>
    </citation>
    <scope>NUCLEOTIDE SEQUENCE [LARGE SCALE GENOMIC DNA]</scope>
    <source>
        <strain evidence="12">JCM 18200</strain>
    </source>
</reference>
<dbReference type="PROSITE" id="PS00653">
    <property type="entry name" value="GLYCOSYL_HYDROL_F1_2"/>
    <property type="match status" value="1"/>
</dbReference>
<dbReference type="RefSeq" id="WP_345232239.1">
    <property type="nucleotide sequence ID" value="NZ_BAABIQ010000037.1"/>
</dbReference>
<proteinExistence type="inferred from homology"/>
<evidence type="ECO:0000256" key="2">
    <source>
        <dbReference type="ARBA" id="ARBA00010838"/>
    </source>
</evidence>
<organism evidence="11 12">
    <name type="scientific">Olivibacter ginsenosidimutans</name>
    <dbReference type="NCBI Taxonomy" id="1176537"/>
    <lineage>
        <taxon>Bacteria</taxon>
        <taxon>Pseudomonadati</taxon>
        <taxon>Bacteroidota</taxon>
        <taxon>Sphingobacteriia</taxon>
        <taxon>Sphingobacteriales</taxon>
        <taxon>Sphingobacteriaceae</taxon>
        <taxon>Olivibacter</taxon>
    </lineage>
</organism>
<evidence type="ECO:0000256" key="7">
    <source>
        <dbReference type="ARBA" id="ARBA00023295"/>
    </source>
</evidence>
<dbReference type="Gene3D" id="3.20.20.80">
    <property type="entry name" value="Glycosidases"/>
    <property type="match status" value="1"/>
</dbReference>
<evidence type="ECO:0000256" key="1">
    <source>
        <dbReference type="ARBA" id="ARBA00000448"/>
    </source>
</evidence>
<dbReference type="NCBIfam" id="TIGR03356">
    <property type="entry name" value="BGL"/>
    <property type="match status" value="1"/>
</dbReference>
<keyword evidence="7 10" id="KW-0326">Glycosidase</keyword>